<evidence type="ECO:0000313" key="2">
    <source>
        <dbReference type="EMBL" id="GAA4379340.1"/>
    </source>
</evidence>
<evidence type="ECO:0000313" key="3">
    <source>
        <dbReference type="Proteomes" id="UP001500454"/>
    </source>
</evidence>
<dbReference type="RefSeq" id="WP_345223057.1">
    <property type="nucleotide sequence ID" value="NZ_BAABHA010000002.1"/>
</dbReference>
<dbReference type="SUPFAM" id="SSF49464">
    <property type="entry name" value="Carboxypeptidase regulatory domain-like"/>
    <property type="match status" value="1"/>
</dbReference>
<evidence type="ECO:0008006" key="4">
    <source>
        <dbReference type="Google" id="ProtNLM"/>
    </source>
</evidence>
<evidence type="ECO:0000256" key="1">
    <source>
        <dbReference type="SAM" id="MobiDB-lite"/>
    </source>
</evidence>
<comment type="caution">
    <text evidence="2">The sequence shown here is derived from an EMBL/GenBank/DDBJ whole genome shotgun (WGS) entry which is preliminary data.</text>
</comment>
<keyword evidence="3" id="KW-1185">Reference proteome</keyword>
<dbReference type="InterPro" id="IPR008969">
    <property type="entry name" value="CarboxyPept-like_regulatory"/>
</dbReference>
<dbReference type="EMBL" id="BAABHA010000002">
    <property type="protein sequence ID" value="GAA4379340.1"/>
    <property type="molecule type" value="Genomic_DNA"/>
</dbReference>
<accession>A0ABP8IXW1</accession>
<reference evidence="3" key="1">
    <citation type="journal article" date="2019" name="Int. J. Syst. Evol. Microbiol.">
        <title>The Global Catalogue of Microorganisms (GCM) 10K type strain sequencing project: providing services to taxonomists for standard genome sequencing and annotation.</title>
        <authorList>
            <consortium name="The Broad Institute Genomics Platform"/>
            <consortium name="The Broad Institute Genome Sequencing Center for Infectious Disease"/>
            <person name="Wu L."/>
            <person name="Ma J."/>
        </authorList>
    </citation>
    <scope>NUCLEOTIDE SEQUENCE [LARGE SCALE GENOMIC DNA]</scope>
    <source>
        <strain evidence="3">JCM 17924</strain>
    </source>
</reference>
<gene>
    <name evidence="2" type="ORF">GCM10023186_16780</name>
</gene>
<proteinExistence type="predicted"/>
<dbReference type="Proteomes" id="UP001500454">
    <property type="component" value="Unassembled WGS sequence"/>
</dbReference>
<sequence>MNRVELPVPCPQSWQQLTPASTGRYCSSCQKTVVDFTDKTDAEILALLRIPREKALCGRFRATQIGRPLQPAPAWAAWLAALAVVLSSCDATPSLPAEPTALQARSGLSAVEGRVLDRDTGQPLAGACVTSMRDSTRQAFSNASGYFTLMLPDELLGSQLFVSGVQSPTRQYMGHMAAATPHIQVSLQALPAEPMALGEVRLSSYPGYQPGDTIPPPPPPKLSTVDFTAPE</sequence>
<organism evidence="2 3">
    <name type="scientific">Hymenobacter koreensis</name>
    <dbReference type="NCBI Taxonomy" id="1084523"/>
    <lineage>
        <taxon>Bacteria</taxon>
        <taxon>Pseudomonadati</taxon>
        <taxon>Bacteroidota</taxon>
        <taxon>Cytophagia</taxon>
        <taxon>Cytophagales</taxon>
        <taxon>Hymenobacteraceae</taxon>
        <taxon>Hymenobacter</taxon>
    </lineage>
</organism>
<name>A0ABP8IXW1_9BACT</name>
<dbReference type="Gene3D" id="2.60.40.1120">
    <property type="entry name" value="Carboxypeptidase-like, regulatory domain"/>
    <property type="match status" value="1"/>
</dbReference>
<feature type="region of interest" description="Disordered" evidence="1">
    <location>
        <begin position="203"/>
        <end position="231"/>
    </location>
</feature>
<protein>
    <recommendedName>
        <fullName evidence="4">Carboxypeptidase regulatory-like domain-containing protein</fullName>
    </recommendedName>
</protein>